<dbReference type="InterPro" id="IPR021381">
    <property type="entry name" value="DUF3011"/>
</dbReference>
<comment type="caution">
    <text evidence="2">The sequence shown here is derived from an EMBL/GenBank/DDBJ whole genome shotgun (WGS) entry which is preliminary data.</text>
</comment>
<reference evidence="2 3" key="1">
    <citation type="submission" date="2023-07" db="EMBL/GenBank/DDBJ databases">
        <title>Sorghum-associated microbial communities from plants grown in Nebraska, USA.</title>
        <authorList>
            <person name="Schachtman D."/>
        </authorList>
    </citation>
    <scope>NUCLEOTIDE SEQUENCE [LARGE SCALE GENOMIC DNA]</scope>
    <source>
        <strain evidence="2 3">CC60</strain>
    </source>
</reference>
<sequence length="180" mass="19786">MKRILGLVAMLALGAGFSLTPHVAHAQRGGDTVNCYSDNGRRSYCRVPWRDARLVRQDSQTACIRGRTWDMDRGGLWVDDGCRGIFQEAGGWGGGRPGWHDDDRPGWGGGGRPGYGGGGQIVSCDSEDNKRVFCHWPIGRGARLVEQTSKSDCREGYSYGFTRDGIWADRGCRGKFDIGR</sequence>
<evidence type="ECO:0000313" key="2">
    <source>
        <dbReference type="EMBL" id="MDQ0009832.1"/>
    </source>
</evidence>
<evidence type="ECO:0008006" key="4">
    <source>
        <dbReference type="Google" id="ProtNLM"/>
    </source>
</evidence>
<protein>
    <recommendedName>
        <fullName evidence="4">DUF3011 family protein</fullName>
    </recommendedName>
</protein>
<accession>A0ABT9T0Z1</accession>
<feature type="signal peptide" evidence="1">
    <location>
        <begin position="1"/>
        <end position="26"/>
    </location>
</feature>
<dbReference type="RefSeq" id="WP_430539343.1">
    <property type="nucleotide sequence ID" value="NZ_JAUSSK010000003.1"/>
</dbReference>
<organism evidence="2 3">
    <name type="scientific">Luteibacter jiangsuensis</name>
    <dbReference type="NCBI Taxonomy" id="637577"/>
    <lineage>
        <taxon>Bacteria</taxon>
        <taxon>Pseudomonadati</taxon>
        <taxon>Pseudomonadota</taxon>
        <taxon>Gammaproteobacteria</taxon>
        <taxon>Lysobacterales</taxon>
        <taxon>Rhodanobacteraceae</taxon>
        <taxon>Luteibacter</taxon>
    </lineage>
</organism>
<name>A0ABT9T0Z1_9GAMM</name>
<proteinExistence type="predicted"/>
<dbReference type="EMBL" id="JAUSSK010000003">
    <property type="protein sequence ID" value="MDQ0009832.1"/>
    <property type="molecule type" value="Genomic_DNA"/>
</dbReference>
<keyword evidence="3" id="KW-1185">Reference proteome</keyword>
<keyword evidence="1" id="KW-0732">Signal</keyword>
<evidence type="ECO:0000313" key="3">
    <source>
        <dbReference type="Proteomes" id="UP001237737"/>
    </source>
</evidence>
<gene>
    <name evidence="2" type="ORF">J2T07_002022</name>
</gene>
<dbReference type="Proteomes" id="UP001237737">
    <property type="component" value="Unassembled WGS sequence"/>
</dbReference>
<dbReference type="Pfam" id="PF11218">
    <property type="entry name" value="DUF3011"/>
    <property type="match status" value="1"/>
</dbReference>
<evidence type="ECO:0000256" key="1">
    <source>
        <dbReference type="SAM" id="SignalP"/>
    </source>
</evidence>
<feature type="chain" id="PRO_5046666522" description="DUF3011 family protein" evidence="1">
    <location>
        <begin position="27"/>
        <end position="180"/>
    </location>
</feature>